<proteinExistence type="predicted"/>
<dbReference type="PANTHER" id="PTHR43173:SF22">
    <property type="entry name" value="OS07G0227800 PROTEIN"/>
    <property type="match status" value="1"/>
</dbReference>
<organism evidence="2 3">
    <name type="scientific">Prorocentrum cordatum</name>
    <dbReference type="NCBI Taxonomy" id="2364126"/>
    <lineage>
        <taxon>Eukaryota</taxon>
        <taxon>Sar</taxon>
        <taxon>Alveolata</taxon>
        <taxon>Dinophyceae</taxon>
        <taxon>Prorocentrales</taxon>
        <taxon>Prorocentraceae</taxon>
        <taxon>Prorocentrum</taxon>
    </lineage>
</organism>
<feature type="domain" description="ABC1 atypical kinase-like" evidence="1">
    <location>
        <begin position="179"/>
        <end position="424"/>
    </location>
</feature>
<dbReference type="EMBL" id="CAUYUJ010013780">
    <property type="protein sequence ID" value="CAK0836748.1"/>
    <property type="molecule type" value="Genomic_DNA"/>
</dbReference>
<dbReference type="InterPro" id="IPR011009">
    <property type="entry name" value="Kinase-like_dom_sf"/>
</dbReference>
<name>A0ABN9SW45_9DINO</name>
<comment type="caution">
    <text evidence="2">The sequence shown here is derived from an EMBL/GenBank/DDBJ whole genome shotgun (WGS) entry which is preliminary data.</text>
</comment>
<gene>
    <name evidence="2" type="ORF">PCOR1329_LOCUS33145</name>
</gene>
<evidence type="ECO:0000313" key="2">
    <source>
        <dbReference type="EMBL" id="CAK0836748.1"/>
    </source>
</evidence>
<protein>
    <recommendedName>
        <fullName evidence="1">ABC1 atypical kinase-like domain-containing protein</fullName>
    </recommendedName>
</protein>
<dbReference type="PANTHER" id="PTHR43173">
    <property type="entry name" value="ABC1 FAMILY PROTEIN"/>
    <property type="match status" value="1"/>
</dbReference>
<dbReference type="Pfam" id="PF03109">
    <property type="entry name" value="ABC1"/>
    <property type="match status" value="1"/>
</dbReference>
<dbReference type="CDD" id="cd05121">
    <property type="entry name" value="ABC1_ADCK3-like"/>
    <property type="match status" value="1"/>
</dbReference>
<keyword evidence="3" id="KW-1185">Reference proteome</keyword>
<dbReference type="InterPro" id="IPR004147">
    <property type="entry name" value="ABC1_dom"/>
</dbReference>
<dbReference type="InterPro" id="IPR051130">
    <property type="entry name" value="Mito_struct-func_regulator"/>
</dbReference>
<sequence>MEAVLRGARRPRRPRAAEGGRRLVAARAACALLAAAAVCAGVRAFASGLGPRPGAPHRRTALAAQSPALDPECPVTGRPASVLAADAQKLLQEVSEVVLSTGLETSLARTAVAARALALTAADVAREPPSSLDEAFLARVLRKLFERLGATYVKLGQFIASSPTVFPANYVREFQQCLDSTTTVPFEKVKQIIEEDLGSSVSSVYSYLDPTPLASASIAQVHAATLITGEDVVVKVQKPDIQEVLKTDLGFIYIAARVLEFINPELNSRGSLADIAADLRVSMLGELDFRQEQRNLDVFRKFLSSNGLDKIATAPKPYPEASSKKVLTMERLYGVPLVDLEGIKKYTAEPESTLVAALNVWALSVQSCEFFHADVHAGNLLVLEGGRVGFIDFGIVGRLPPKMSKAIDELNDALAVNDAKGMASALISMGATVDEVDEVQFAADIEKLLKRLGAATSNATDAAGSIDESQIQDIVLDIAQVAGNNGLKLPREFGLLIKQALYFDRYTKLLAPDLDMASDPRIARLGGGDSSGGAGAAGLAAASAAANPEAEAPSSAGGSS</sequence>
<reference evidence="2" key="1">
    <citation type="submission" date="2023-10" db="EMBL/GenBank/DDBJ databases">
        <authorList>
            <person name="Chen Y."/>
            <person name="Shah S."/>
            <person name="Dougan E. K."/>
            <person name="Thang M."/>
            <person name="Chan C."/>
        </authorList>
    </citation>
    <scope>NUCLEOTIDE SEQUENCE [LARGE SCALE GENOMIC DNA]</scope>
</reference>
<accession>A0ABN9SW45</accession>
<dbReference type="SUPFAM" id="SSF56112">
    <property type="entry name" value="Protein kinase-like (PK-like)"/>
    <property type="match status" value="1"/>
</dbReference>
<evidence type="ECO:0000313" key="3">
    <source>
        <dbReference type="Proteomes" id="UP001189429"/>
    </source>
</evidence>
<evidence type="ECO:0000259" key="1">
    <source>
        <dbReference type="Pfam" id="PF03109"/>
    </source>
</evidence>
<dbReference type="Proteomes" id="UP001189429">
    <property type="component" value="Unassembled WGS sequence"/>
</dbReference>